<dbReference type="Pfam" id="PF00756">
    <property type="entry name" value="Esterase"/>
    <property type="match status" value="1"/>
</dbReference>
<dbReference type="EMBL" id="FOJI01000001">
    <property type="protein sequence ID" value="SEV86694.1"/>
    <property type="molecule type" value="Genomic_DNA"/>
</dbReference>
<dbReference type="Gene3D" id="3.40.50.1820">
    <property type="entry name" value="alpha/beta hydrolase"/>
    <property type="match status" value="1"/>
</dbReference>
<dbReference type="PANTHER" id="PTHR48098:SF1">
    <property type="entry name" value="DIACYLGLYCEROL ACYLTRANSFERASE_MYCOLYLTRANSFERASE AG85A"/>
    <property type="match status" value="1"/>
</dbReference>
<sequence length="255" mass="29365">MAVIRTNIFSINLKYNMECYVILPDEIPKEKKLKTLWLYHGGSGDHTGWLYHTKIVEYVNERGFAAILPNVHESCFVDMNIGGKYGSYVGDELPKTMWNMFPILSSKREDNYICGLSNGGYGCLHTALKYPEKFGSVGAFSAGDKADADFANDNSEKSKTRIRLFGDTDLNQNEYGVKYQAHMLALQDIERPRIYHACGSEDPWLDMNLMVKKCFEEMPDKYDYTYDQIEGLGHVWPFWEEELVRYLNYLGLPIL</sequence>
<dbReference type="InterPro" id="IPR050583">
    <property type="entry name" value="Mycobacterial_A85_antigen"/>
</dbReference>
<name>A0A1I0MFJ1_9FIRM</name>
<dbReference type="InterPro" id="IPR000801">
    <property type="entry name" value="Esterase-like"/>
</dbReference>
<keyword evidence="2" id="KW-1185">Reference proteome</keyword>
<gene>
    <name evidence="1" type="ORF">SAMN05421659_101451</name>
</gene>
<dbReference type="Proteomes" id="UP000199701">
    <property type="component" value="Unassembled WGS sequence"/>
</dbReference>
<dbReference type="RefSeq" id="WP_092450107.1">
    <property type="nucleotide sequence ID" value="NZ_FOJI01000001.1"/>
</dbReference>
<dbReference type="SUPFAM" id="SSF53474">
    <property type="entry name" value="alpha/beta-Hydrolases"/>
    <property type="match status" value="1"/>
</dbReference>
<keyword evidence="1" id="KW-0378">Hydrolase</keyword>
<dbReference type="STRING" id="99656.SAMN05421659_101451"/>
<dbReference type="AlphaFoldDB" id="A0A1I0MFJ1"/>
<dbReference type="GO" id="GO:0016787">
    <property type="term" value="F:hydrolase activity"/>
    <property type="evidence" value="ECO:0007669"/>
    <property type="project" value="UniProtKB-KW"/>
</dbReference>
<dbReference type="GO" id="GO:0016747">
    <property type="term" value="F:acyltransferase activity, transferring groups other than amino-acyl groups"/>
    <property type="evidence" value="ECO:0007669"/>
    <property type="project" value="TreeGrafter"/>
</dbReference>
<accession>A0A1I0MFJ1</accession>
<proteinExistence type="predicted"/>
<reference evidence="1 2" key="1">
    <citation type="submission" date="2016-10" db="EMBL/GenBank/DDBJ databases">
        <authorList>
            <person name="de Groot N.N."/>
        </authorList>
    </citation>
    <scope>NUCLEOTIDE SEQUENCE [LARGE SCALE GENOMIC DNA]</scope>
    <source>
        <strain evidence="1 2">DSM 9179</strain>
    </source>
</reference>
<organism evidence="1 2">
    <name type="scientific">[Clostridium] fimetarium</name>
    <dbReference type="NCBI Taxonomy" id="99656"/>
    <lineage>
        <taxon>Bacteria</taxon>
        <taxon>Bacillati</taxon>
        <taxon>Bacillota</taxon>
        <taxon>Clostridia</taxon>
        <taxon>Lachnospirales</taxon>
        <taxon>Lachnospiraceae</taxon>
    </lineage>
</organism>
<dbReference type="InterPro" id="IPR029058">
    <property type="entry name" value="AB_hydrolase_fold"/>
</dbReference>
<dbReference type="OrthoDB" id="9803578at2"/>
<protein>
    <submittedName>
        <fullName evidence="1">S-formylglutathione hydrolase FrmB</fullName>
    </submittedName>
</protein>
<evidence type="ECO:0000313" key="2">
    <source>
        <dbReference type="Proteomes" id="UP000199701"/>
    </source>
</evidence>
<dbReference type="PANTHER" id="PTHR48098">
    <property type="entry name" value="ENTEROCHELIN ESTERASE-RELATED"/>
    <property type="match status" value="1"/>
</dbReference>
<evidence type="ECO:0000313" key="1">
    <source>
        <dbReference type="EMBL" id="SEV86694.1"/>
    </source>
</evidence>